<name>A0ABP8YBM1_9MICO</name>
<keyword evidence="2" id="KW-1185">Reference proteome</keyword>
<comment type="caution">
    <text evidence="1">The sequence shown here is derived from an EMBL/GenBank/DDBJ whole genome shotgun (WGS) entry which is preliminary data.</text>
</comment>
<sequence length="410" mass="44437">MTIRVLAVADSDSYLKWACSTLDSLGDPEAPLDRSAVLISTPIVPTTSQIAAAVAGSSIVRPRVLGLRALQAHVRDVRPDVVLVAATGPIAEMIARAVVRADPRRRPALVTGLPGMALPATPRGTAWRRWCDAFVVHSRRERLAYQDAFAAHGVEPQVVLAHLPFLERHAAMTPRPIDRVVFAAQAKVPAGRAERLRLLDGLANIAAEGFDVIVKLRARKGERQTHNEEHPYDDLWEAEHARLGHAVGTLRFVDGPMAEWLQPGTALVTVSSTAALESLALKLPTALVDDFGVAEELLNEPFTGSGCLVSLADAGKLFREEGPVTDAAWLDENYLHSTDSELPGTVSRLAAQRAAGELRPLPDVRPWLWPRHLRVVLQSVLPAPAYRAILVVGRPVKRMLGRVAPSLANQ</sequence>
<proteinExistence type="predicted"/>
<gene>
    <name evidence="1" type="ORF">GCM10023198_57200</name>
</gene>
<protein>
    <submittedName>
        <fullName evidence="1">Uncharacterized protein</fullName>
    </submittedName>
</protein>
<reference evidence="2" key="1">
    <citation type="journal article" date="2019" name="Int. J. Syst. Evol. Microbiol.">
        <title>The Global Catalogue of Microorganisms (GCM) 10K type strain sequencing project: providing services to taxonomists for standard genome sequencing and annotation.</title>
        <authorList>
            <consortium name="The Broad Institute Genomics Platform"/>
            <consortium name="The Broad Institute Genome Sequencing Center for Infectious Disease"/>
            <person name="Wu L."/>
            <person name="Ma J."/>
        </authorList>
    </citation>
    <scope>NUCLEOTIDE SEQUENCE [LARGE SCALE GENOMIC DNA]</scope>
    <source>
        <strain evidence="2">JCM 17975</strain>
    </source>
</reference>
<dbReference type="SUPFAM" id="SSF53756">
    <property type="entry name" value="UDP-Glycosyltransferase/glycogen phosphorylase"/>
    <property type="match status" value="1"/>
</dbReference>
<organism evidence="1 2">
    <name type="scientific">Promicromonospora umidemergens</name>
    <dbReference type="NCBI Taxonomy" id="629679"/>
    <lineage>
        <taxon>Bacteria</taxon>
        <taxon>Bacillati</taxon>
        <taxon>Actinomycetota</taxon>
        <taxon>Actinomycetes</taxon>
        <taxon>Micrococcales</taxon>
        <taxon>Promicromonosporaceae</taxon>
        <taxon>Promicromonospora</taxon>
    </lineage>
</organism>
<evidence type="ECO:0000313" key="1">
    <source>
        <dbReference type="EMBL" id="GAA4724682.1"/>
    </source>
</evidence>
<dbReference type="InterPro" id="IPR046561">
    <property type="entry name" value="DUF6716"/>
</dbReference>
<dbReference type="Pfam" id="PF20471">
    <property type="entry name" value="DUF6716"/>
    <property type="match status" value="1"/>
</dbReference>
<dbReference type="EMBL" id="BAABHM010000036">
    <property type="protein sequence ID" value="GAA4724682.1"/>
    <property type="molecule type" value="Genomic_DNA"/>
</dbReference>
<dbReference type="RefSeq" id="WP_253872539.1">
    <property type="nucleotide sequence ID" value="NZ_BAABHM010000036.1"/>
</dbReference>
<evidence type="ECO:0000313" key="2">
    <source>
        <dbReference type="Proteomes" id="UP001500843"/>
    </source>
</evidence>
<accession>A0ABP8YBM1</accession>
<dbReference type="Proteomes" id="UP001500843">
    <property type="component" value="Unassembled WGS sequence"/>
</dbReference>